<organism evidence="2 3">
    <name type="scientific">Mortierella alpina</name>
    <name type="common">Oleaginous fungus</name>
    <name type="synonym">Mortierella renispora</name>
    <dbReference type="NCBI Taxonomy" id="64518"/>
    <lineage>
        <taxon>Eukaryota</taxon>
        <taxon>Fungi</taxon>
        <taxon>Fungi incertae sedis</taxon>
        <taxon>Mucoromycota</taxon>
        <taxon>Mortierellomycotina</taxon>
        <taxon>Mortierellomycetes</taxon>
        <taxon>Mortierellales</taxon>
        <taxon>Mortierellaceae</taxon>
        <taxon>Mortierella</taxon>
    </lineage>
</organism>
<accession>A0A9P8AAK1</accession>
<dbReference type="PANTHER" id="PTHR12612">
    <property type="entry name" value="NUCLEAR TRANSPORT FACTOR 2"/>
    <property type="match status" value="1"/>
</dbReference>
<evidence type="ECO:0000313" key="3">
    <source>
        <dbReference type="Proteomes" id="UP000717515"/>
    </source>
</evidence>
<reference evidence="2" key="1">
    <citation type="submission" date="2021-07" db="EMBL/GenBank/DDBJ databases">
        <title>Draft genome of Mortierella alpina, strain LL118, isolated from an aspen leaf litter sample.</title>
        <authorList>
            <person name="Yang S."/>
            <person name="Vinatzer B.A."/>
        </authorList>
    </citation>
    <scope>NUCLEOTIDE SEQUENCE</scope>
    <source>
        <strain evidence="2">LL118</strain>
    </source>
</reference>
<feature type="domain" description="NTF2" evidence="1">
    <location>
        <begin position="103"/>
        <end position="225"/>
    </location>
</feature>
<dbReference type="AlphaFoldDB" id="A0A9P8AAK1"/>
<dbReference type="SUPFAM" id="SSF54427">
    <property type="entry name" value="NTF2-like"/>
    <property type="match status" value="1"/>
</dbReference>
<evidence type="ECO:0000259" key="1">
    <source>
        <dbReference type="PROSITE" id="PS50177"/>
    </source>
</evidence>
<sequence length="226" mass="25527">MCECECVNVRTRVNGDEKSVGWSLNGCLFILRCAVRTRRRLISREQSAKPLLPTALPQGQERTHVLSFCLNQYHHHHHNHRLTIPATPMADSLKSHVEVSSSGADAFIRAYYDMFDTQRMNLSALYRDTSAILWNGNAFSGIQPFTDFYNKLAVSEHAILSYDCHPLPTQSSDPGTPGSIIVNVSGTVKYSNEANQRLFSQSFILSPDPATPDKRFYIWSDCLRFV</sequence>
<evidence type="ECO:0000313" key="2">
    <source>
        <dbReference type="EMBL" id="KAG9326959.1"/>
    </source>
</evidence>
<name>A0A9P8AAK1_MORAP</name>
<dbReference type="Pfam" id="PF02136">
    <property type="entry name" value="NTF2"/>
    <property type="match status" value="1"/>
</dbReference>
<dbReference type="CDD" id="cd00780">
    <property type="entry name" value="NTF2"/>
    <property type="match status" value="1"/>
</dbReference>
<protein>
    <recommendedName>
        <fullName evidence="1">NTF2 domain-containing protein</fullName>
    </recommendedName>
</protein>
<dbReference type="PROSITE" id="PS50177">
    <property type="entry name" value="NTF2_DOMAIN"/>
    <property type="match status" value="1"/>
</dbReference>
<dbReference type="InterPro" id="IPR018222">
    <property type="entry name" value="Nuclear_transport_factor_2_euk"/>
</dbReference>
<proteinExistence type="predicted"/>
<dbReference type="InterPro" id="IPR002075">
    <property type="entry name" value="NTF2_dom"/>
</dbReference>
<dbReference type="InterPro" id="IPR045875">
    <property type="entry name" value="NTF2"/>
</dbReference>
<gene>
    <name evidence="2" type="ORF">KVV02_001909</name>
</gene>
<dbReference type="Proteomes" id="UP000717515">
    <property type="component" value="Unassembled WGS sequence"/>
</dbReference>
<dbReference type="InterPro" id="IPR032710">
    <property type="entry name" value="NTF2-like_dom_sf"/>
</dbReference>
<dbReference type="Gene3D" id="3.10.450.50">
    <property type="match status" value="1"/>
</dbReference>
<dbReference type="EMBL" id="JAIFTL010000011">
    <property type="protein sequence ID" value="KAG9326959.1"/>
    <property type="molecule type" value="Genomic_DNA"/>
</dbReference>
<dbReference type="GO" id="GO:0006913">
    <property type="term" value="P:nucleocytoplasmic transport"/>
    <property type="evidence" value="ECO:0007669"/>
    <property type="project" value="InterPro"/>
</dbReference>
<comment type="caution">
    <text evidence="2">The sequence shown here is derived from an EMBL/GenBank/DDBJ whole genome shotgun (WGS) entry which is preliminary data.</text>
</comment>